<evidence type="ECO:0000256" key="5">
    <source>
        <dbReference type="SAM" id="SignalP"/>
    </source>
</evidence>
<evidence type="ECO:0000256" key="3">
    <source>
        <dbReference type="ARBA" id="ARBA00022737"/>
    </source>
</evidence>
<dbReference type="AlphaFoldDB" id="A0A9J6BBL1"/>
<comment type="caution">
    <text evidence="6">The sequence shown here is derived from an EMBL/GenBank/DDBJ whole genome shotgun (WGS) entry which is preliminary data.</text>
</comment>
<keyword evidence="1" id="KW-0433">Leucine-rich repeat</keyword>
<dbReference type="SUPFAM" id="SSF52058">
    <property type="entry name" value="L domain-like"/>
    <property type="match status" value="1"/>
</dbReference>
<dbReference type="EMBL" id="JADBJN010000004">
    <property type="protein sequence ID" value="KAG5666982.1"/>
    <property type="molecule type" value="Genomic_DNA"/>
</dbReference>
<dbReference type="OrthoDB" id="676979at2759"/>
<feature type="chain" id="PRO_5039900466" evidence="5">
    <location>
        <begin position="20"/>
        <end position="533"/>
    </location>
</feature>
<dbReference type="SMART" id="SM00369">
    <property type="entry name" value="LRR_TYP"/>
    <property type="match status" value="10"/>
</dbReference>
<dbReference type="Pfam" id="PF13855">
    <property type="entry name" value="LRR_8"/>
    <property type="match status" value="3"/>
</dbReference>
<evidence type="ECO:0000256" key="1">
    <source>
        <dbReference type="ARBA" id="ARBA00022614"/>
    </source>
</evidence>
<sequence>MKLTFFIIFLLFSFTSVIAQTPQNVFCQFEMTFEEIYACTLISANITSVTEPLSITGTHLSSKSSLDVKILQTPQITDHGVILITFHPQFFEEFPNLDEISLSFTDMEILNLRNCGRITKLTLIDNFLREIPSRTFENCTNLKFLELYFDRIEKIYDDTFKGLENLEILNLLDNPLLKITKNSLTDLVNLREFYFGFGSIEIGALSHMKNLEVVDLFVLNLNTSSTKSLLNGLTNLTKIHLLSNFIDNEIFDFFSQFKKLEFLNLEDNEFTEIPNLAFDGLENLKLLSLTFNKISVISQNSFKGLDSLEILRISSNFITDLNSLPFSHLRNLIELDVHSNNFGILPNDIFKNNQNLEDLQISRCQLTELSAETFKPLTRLIKIDLSDNNLSTIPPETFLNFPNLEIFFFSGNPIKRLNSNSFGTLHNLTTFNVFLCEINEIEPNFFEKFPKLNIFNGMMNECINNIVDEVFKIDFMKTNVFSLCFENWQSSMGTTSPLLSTTTSVSTTTGNGKRLNFRIETLMIVFFIIRLIK</sequence>
<evidence type="ECO:0000313" key="6">
    <source>
        <dbReference type="EMBL" id="KAG5666982.1"/>
    </source>
</evidence>
<gene>
    <name evidence="6" type="ORF">PVAND_014985</name>
</gene>
<evidence type="ECO:0000256" key="2">
    <source>
        <dbReference type="ARBA" id="ARBA00022729"/>
    </source>
</evidence>
<dbReference type="Proteomes" id="UP001107558">
    <property type="component" value="Chromosome 4"/>
</dbReference>
<keyword evidence="2 5" id="KW-0732">Signal</keyword>
<evidence type="ECO:0000256" key="4">
    <source>
        <dbReference type="ARBA" id="ARBA00023180"/>
    </source>
</evidence>
<reference evidence="6" key="1">
    <citation type="submission" date="2021-03" db="EMBL/GenBank/DDBJ databases">
        <title>Chromosome level genome of the anhydrobiotic midge Polypedilum vanderplanki.</title>
        <authorList>
            <person name="Yoshida Y."/>
            <person name="Kikawada T."/>
            <person name="Gusev O."/>
        </authorList>
    </citation>
    <scope>NUCLEOTIDE SEQUENCE</scope>
    <source>
        <strain evidence="6">NIAS01</strain>
        <tissue evidence="6">Whole body or cell culture</tissue>
    </source>
</reference>
<keyword evidence="3" id="KW-0677">Repeat</keyword>
<feature type="signal peptide" evidence="5">
    <location>
        <begin position="1"/>
        <end position="19"/>
    </location>
</feature>
<dbReference type="InterPro" id="IPR050467">
    <property type="entry name" value="LRFN"/>
</dbReference>
<keyword evidence="4" id="KW-0325">Glycoprotein</keyword>
<dbReference type="InterPro" id="IPR032675">
    <property type="entry name" value="LRR_dom_sf"/>
</dbReference>
<dbReference type="PANTHER" id="PTHR45842">
    <property type="entry name" value="SYNAPTIC ADHESION-LIKE MOLECULE SALM"/>
    <property type="match status" value="1"/>
</dbReference>
<name>A0A9J6BBL1_POLVA</name>
<dbReference type="Gene3D" id="3.80.10.10">
    <property type="entry name" value="Ribonuclease Inhibitor"/>
    <property type="match status" value="3"/>
</dbReference>
<dbReference type="InterPro" id="IPR001611">
    <property type="entry name" value="Leu-rich_rpt"/>
</dbReference>
<dbReference type="SUPFAM" id="SSF52047">
    <property type="entry name" value="RNI-like"/>
    <property type="match status" value="1"/>
</dbReference>
<dbReference type="PROSITE" id="PS51450">
    <property type="entry name" value="LRR"/>
    <property type="match status" value="3"/>
</dbReference>
<keyword evidence="7" id="KW-1185">Reference proteome</keyword>
<proteinExistence type="predicted"/>
<organism evidence="6 7">
    <name type="scientific">Polypedilum vanderplanki</name>
    <name type="common">Sleeping chironomid midge</name>
    <dbReference type="NCBI Taxonomy" id="319348"/>
    <lineage>
        <taxon>Eukaryota</taxon>
        <taxon>Metazoa</taxon>
        <taxon>Ecdysozoa</taxon>
        <taxon>Arthropoda</taxon>
        <taxon>Hexapoda</taxon>
        <taxon>Insecta</taxon>
        <taxon>Pterygota</taxon>
        <taxon>Neoptera</taxon>
        <taxon>Endopterygota</taxon>
        <taxon>Diptera</taxon>
        <taxon>Nematocera</taxon>
        <taxon>Chironomoidea</taxon>
        <taxon>Chironomidae</taxon>
        <taxon>Chironominae</taxon>
        <taxon>Polypedilum</taxon>
        <taxon>Polypedilum</taxon>
    </lineage>
</organism>
<accession>A0A9J6BBL1</accession>
<dbReference type="PANTHER" id="PTHR45842:SF12">
    <property type="entry name" value="KEKKON 5, ISOFORM A"/>
    <property type="match status" value="1"/>
</dbReference>
<protein>
    <submittedName>
        <fullName evidence="6">Uncharacterized protein</fullName>
    </submittedName>
</protein>
<evidence type="ECO:0000313" key="7">
    <source>
        <dbReference type="Proteomes" id="UP001107558"/>
    </source>
</evidence>
<dbReference type="InterPro" id="IPR003591">
    <property type="entry name" value="Leu-rich_rpt_typical-subtyp"/>
</dbReference>